<protein>
    <submittedName>
        <fullName evidence="3">Secreted protein</fullName>
    </submittedName>
</protein>
<feature type="chain" id="PRO_5005892054" evidence="1">
    <location>
        <begin position="25"/>
        <end position="139"/>
    </location>
</feature>
<evidence type="ECO:0000256" key="1">
    <source>
        <dbReference type="SAM" id="SignalP"/>
    </source>
</evidence>
<keyword evidence="2" id="KW-1185">Reference proteome</keyword>
<dbReference type="WBParaSite" id="PTRK_0001053900.1">
    <property type="protein sequence ID" value="PTRK_0001053900.1"/>
    <property type="gene ID" value="PTRK_0001053900"/>
</dbReference>
<dbReference type="Proteomes" id="UP000038045">
    <property type="component" value="Unplaced"/>
</dbReference>
<evidence type="ECO:0000313" key="3">
    <source>
        <dbReference type="WBParaSite" id="PTRK_0001053900.1"/>
    </source>
</evidence>
<dbReference type="AlphaFoldDB" id="A0A0N4ZPT0"/>
<reference evidence="3" key="1">
    <citation type="submission" date="2017-02" db="UniProtKB">
        <authorList>
            <consortium name="WormBaseParasite"/>
        </authorList>
    </citation>
    <scope>IDENTIFICATION</scope>
</reference>
<feature type="signal peptide" evidence="1">
    <location>
        <begin position="1"/>
        <end position="24"/>
    </location>
</feature>
<keyword evidence="1" id="KW-0732">Signal</keyword>
<organism evidence="2 3">
    <name type="scientific">Parastrongyloides trichosuri</name>
    <name type="common">Possum-specific nematode worm</name>
    <dbReference type="NCBI Taxonomy" id="131310"/>
    <lineage>
        <taxon>Eukaryota</taxon>
        <taxon>Metazoa</taxon>
        <taxon>Ecdysozoa</taxon>
        <taxon>Nematoda</taxon>
        <taxon>Chromadorea</taxon>
        <taxon>Rhabditida</taxon>
        <taxon>Tylenchina</taxon>
        <taxon>Panagrolaimomorpha</taxon>
        <taxon>Strongyloidoidea</taxon>
        <taxon>Strongyloididae</taxon>
        <taxon>Parastrongyloides</taxon>
    </lineage>
</organism>
<accession>A0A0N4ZPT0</accession>
<name>A0A0N4ZPT0_PARTI</name>
<proteinExistence type="predicted"/>
<evidence type="ECO:0000313" key="2">
    <source>
        <dbReference type="Proteomes" id="UP000038045"/>
    </source>
</evidence>
<sequence length="139" mass="16501">MNVFKLSIIVGILFFFQTSTFVIGEDSDEEIIRRLGLKEKEYLDLRKKLIIELLPKDERNIKFSQHEDLVFYYFLKETEHIRNIVKYIKSTSPSSGFHPALNMPDITGWDKQKVRMEFYKRFNQLVANGIDHSKIVKNK</sequence>